<comment type="caution">
    <text evidence="3">The sequence shown here is derived from an EMBL/GenBank/DDBJ whole genome shotgun (WGS) entry which is preliminary data.</text>
</comment>
<reference evidence="3 4" key="1">
    <citation type="submission" date="2017-10" db="EMBL/GenBank/DDBJ databases">
        <title>Sedimentibacterium mangrovi gen. nov., sp. nov., a novel member of family Phyllobacteriacea isolated from mangrove sediment.</title>
        <authorList>
            <person name="Liao H."/>
            <person name="Tian Y."/>
        </authorList>
    </citation>
    <scope>NUCLEOTIDE SEQUENCE [LARGE SCALE GENOMIC DNA]</scope>
    <source>
        <strain evidence="3 4">X9-2-2</strain>
    </source>
</reference>
<feature type="transmembrane region" description="Helical" evidence="1">
    <location>
        <begin position="58"/>
        <end position="80"/>
    </location>
</feature>
<accession>A0A2G1QHV9</accession>
<gene>
    <name evidence="3" type="ORF">CSC94_21210</name>
</gene>
<keyword evidence="4" id="KW-1185">Reference proteome</keyword>
<feature type="transmembrane region" description="Helical" evidence="1">
    <location>
        <begin position="115"/>
        <end position="133"/>
    </location>
</feature>
<feature type="transmembrane region" description="Helical" evidence="1">
    <location>
        <begin position="183"/>
        <end position="200"/>
    </location>
</feature>
<organism evidence="3 4">
    <name type="scientific">Zhengella mangrovi</name>
    <dbReference type="NCBI Taxonomy" id="1982044"/>
    <lineage>
        <taxon>Bacteria</taxon>
        <taxon>Pseudomonadati</taxon>
        <taxon>Pseudomonadota</taxon>
        <taxon>Alphaproteobacteria</taxon>
        <taxon>Hyphomicrobiales</taxon>
        <taxon>Notoacmeibacteraceae</taxon>
        <taxon>Zhengella</taxon>
    </lineage>
</organism>
<sequence length="329" mass="35871">MVEQQFMASPQTGKGRIVAIDAARAVALVAMAVYHFTWDLEYFGYVESGTAGFGAWKVFARSIATSFLVLAGISLVLGHGRGLRWRPWLDRLLRVSAAAALITVATWYAMPDTYIFFGILHQIALASVIGLAFLRLPWVVTAVAAAAIVALPAVFRDPLFASPWLWWVGLAPLPPMSNDYVPVFPWTGAVLAGMALAQLGRSRGWFEALRNSRLNARTPAWLAWPGRHSLAVYLVHQPVLIAMVWTWAQLFPPAVTVGDARPGCEAQCMTTNDEEFCRAWCLCVLDELDQRGMLGPVLRGNRSAGANDAVAAARALCESPQDTTGDQSQ</sequence>
<evidence type="ECO:0000259" key="2">
    <source>
        <dbReference type="Pfam" id="PF07786"/>
    </source>
</evidence>
<dbReference type="InterPro" id="IPR012429">
    <property type="entry name" value="HGSNAT_cat"/>
</dbReference>
<dbReference type="AlphaFoldDB" id="A0A2G1QHV9"/>
<feature type="domain" description="Heparan-alpha-glucosaminide N-acetyltransferase catalytic" evidence="2">
    <location>
        <begin position="16"/>
        <end position="238"/>
    </location>
</feature>
<keyword evidence="1" id="KW-1133">Transmembrane helix</keyword>
<keyword evidence="1" id="KW-0812">Transmembrane</keyword>
<evidence type="ECO:0000256" key="1">
    <source>
        <dbReference type="SAM" id="Phobius"/>
    </source>
</evidence>
<evidence type="ECO:0000313" key="3">
    <source>
        <dbReference type="EMBL" id="PHP65050.1"/>
    </source>
</evidence>
<dbReference type="Proteomes" id="UP000221168">
    <property type="component" value="Unassembled WGS sequence"/>
</dbReference>
<proteinExistence type="predicted"/>
<protein>
    <recommendedName>
        <fullName evidence="2">Heparan-alpha-glucosaminide N-acetyltransferase catalytic domain-containing protein</fullName>
    </recommendedName>
</protein>
<name>A0A2G1QHV9_9HYPH</name>
<evidence type="ECO:0000313" key="4">
    <source>
        <dbReference type="Proteomes" id="UP000221168"/>
    </source>
</evidence>
<dbReference type="EMBL" id="PDVP01000019">
    <property type="protein sequence ID" value="PHP65050.1"/>
    <property type="molecule type" value="Genomic_DNA"/>
</dbReference>
<feature type="transmembrane region" description="Helical" evidence="1">
    <location>
        <begin position="92"/>
        <end position="109"/>
    </location>
</feature>
<feature type="transmembrane region" description="Helical" evidence="1">
    <location>
        <begin position="17"/>
        <end position="38"/>
    </location>
</feature>
<dbReference type="Pfam" id="PF07786">
    <property type="entry name" value="HGSNAT_cat"/>
    <property type="match status" value="1"/>
</dbReference>
<feature type="transmembrane region" description="Helical" evidence="1">
    <location>
        <begin position="138"/>
        <end position="155"/>
    </location>
</feature>
<keyword evidence="1" id="KW-0472">Membrane</keyword>